<evidence type="ECO:0000313" key="12">
    <source>
        <dbReference type="Proteomes" id="UP000235672"/>
    </source>
</evidence>
<keyword evidence="5" id="KW-0238">DNA-binding</keyword>
<dbReference type="InterPro" id="IPR051711">
    <property type="entry name" value="Stress_Response_Reg"/>
</dbReference>
<evidence type="ECO:0000256" key="4">
    <source>
        <dbReference type="ARBA" id="ARBA00023015"/>
    </source>
</evidence>
<keyword evidence="9" id="KW-1133">Transmembrane helix</keyword>
<dbReference type="Proteomes" id="UP000235672">
    <property type="component" value="Unassembled WGS sequence"/>
</dbReference>
<dbReference type="GO" id="GO:0006351">
    <property type="term" value="P:DNA-templated transcription"/>
    <property type="evidence" value="ECO:0007669"/>
    <property type="project" value="InterPro"/>
</dbReference>
<keyword evidence="6" id="KW-0804">Transcription</keyword>
<reference evidence="11 12" key="1">
    <citation type="submission" date="2016-05" db="EMBL/GenBank/DDBJ databases">
        <title>A degradative enzymes factory behind the ericoid mycorrhizal symbiosis.</title>
        <authorList>
            <consortium name="DOE Joint Genome Institute"/>
            <person name="Martino E."/>
            <person name="Morin E."/>
            <person name="Grelet G."/>
            <person name="Kuo A."/>
            <person name="Kohler A."/>
            <person name="Daghino S."/>
            <person name="Barry K."/>
            <person name="Choi C."/>
            <person name="Cichocki N."/>
            <person name="Clum A."/>
            <person name="Copeland A."/>
            <person name="Hainaut M."/>
            <person name="Haridas S."/>
            <person name="Labutti K."/>
            <person name="Lindquist E."/>
            <person name="Lipzen A."/>
            <person name="Khouja H.-R."/>
            <person name="Murat C."/>
            <person name="Ohm R."/>
            <person name="Olson A."/>
            <person name="Spatafora J."/>
            <person name="Veneault-Fourrey C."/>
            <person name="Henrissat B."/>
            <person name="Grigoriev I."/>
            <person name="Martin F."/>
            <person name="Perotto S."/>
        </authorList>
    </citation>
    <scope>NUCLEOTIDE SEQUENCE [LARGE SCALE GENOMIC DNA]</scope>
    <source>
        <strain evidence="11 12">UAMH 7357</strain>
    </source>
</reference>
<feature type="compositionally biased region" description="Polar residues" evidence="8">
    <location>
        <begin position="703"/>
        <end position="720"/>
    </location>
</feature>
<feature type="compositionally biased region" description="Polar residues" evidence="8">
    <location>
        <begin position="737"/>
        <end position="761"/>
    </location>
</feature>
<evidence type="ECO:0000256" key="3">
    <source>
        <dbReference type="ARBA" id="ARBA00022833"/>
    </source>
</evidence>
<feature type="compositionally biased region" description="Low complexity" evidence="8">
    <location>
        <begin position="1"/>
        <end position="15"/>
    </location>
</feature>
<dbReference type="SMART" id="SM00906">
    <property type="entry name" value="Fungal_trans"/>
    <property type="match status" value="1"/>
</dbReference>
<dbReference type="EMBL" id="KZ613485">
    <property type="protein sequence ID" value="PMD20246.1"/>
    <property type="molecule type" value="Genomic_DNA"/>
</dbReference>
<keyword evidence="12" id="KW-1185">Reference proteome</keyword>
<feature type="compositionally biased region" description="Polar residues" evidence="8">
    <location>
        <begin position="771"/>
        <end position="786"/>
    </location>
</feature>
<feature type="region of interest" description="Disordered" evidence="8">
    <location>
        <begin position="1"/>
        <end position="54"/>
    </location>
</feature>
<comment type="subcellular location">
    <subcellularLocation>
        <location evidence="1">Nucleus</location>
    </subcellularLocation>
</comment>
<evidence type="ECO:0000256" key="6">
    <source>
        <dbReference type="ARBA" id="ARBA00023163"/>
    </source>
</evidence>
<keyword evidence="3" id="KW-0862">Zinc</keyword>
<keyword evidence="7" id="KW-0539">Nucleus</keyword>
<proteinExistence type="predicted"/>
<feature type="domain" description="Zn(2)-C6 fungal-type" evidence="10">
    <location>
        <begin position="58"/>
        <end position="87"/>
    </location>
</feature>
<protein>
    <recommendedName>
        <fullName evidence="10">Zn(2)-C6 fungal-type domain-containing protein</fullName>
    </recommendedName>
</protein>
<keyword evidence="9" id="KW-0472">Membrane</keyword>
<dbReference type="STRING" id="1745343.A0A2J6Q209"/>
<dbReference type="GO" id="GO:0008270">
    <property type="term" value="F:zinc ion binding"/>
    <property type="evidence" value="ECO:0007669"/>
    <property type="project" value="InterPro"/>
</dbReference>
<evidence type="ECO:0000256" key="1">
    <source>
        <dbReference type="ARBA" id="ARBA00004123"/>
    </source>
</evidence>
<evidence type="ECO:0000256" key="7">
    <source>
        <dbReference type="ARBA" id="ARBA00023242"/>
    </source>
</evidence>
<evidence type="ECO:0000256" key="2">
    <source>
        <dbReference type="ARBA" id="ARBA00022723"/>
    </source>
</evidence>
<keyword evidence="4" id="KW-0805">Transcription regulation</keyword>
<dbReference type="InterPro" id="IPR036864">
    <property type="entry name" value="Zn2-C6_fun-type_DNA-bd_sf"/>
</dbReference>
<dbReference type="Pfam" id="PF04082">
    <property type="entry name" value="Fungal_trans"/>
    <property type="match status" value="1"/>
</dbReference>
<dbReference type="CDD" id="cd00067">
    <property type="entry name" value="GAL4"/>
    <property type="match status" value="1"/>
</dbReference>
<dbReference type="OrthoDB" id="422427at2759"/>
<dbReference type="CDD" id="cd12148">
    <property type="entry name" value="fungal_TF_MHR"/>
    <property type="match status" value="1"/>
</dbReference>
<feature type="transmembrane region" description="Helical" evidence="9">
    <location>
        <begin position="605"/>
        <end position="629"/>
    </location>
</feature>
<dbReference type="PANTHER" id="PTHR47540:SF1">
    <property type="entry name" value="ACTIVATOR OF STRESS GENES 1-RELATED"/>
    <property type="match status" value="1"/>
</dbReference>
<feature type="region of interest" description="Disordered" evidence="8">
    <location>
        <begin position="222"/>
        <end position="243"/>
    </location>
</feature>
<dbReference type="PROSITE" id="PS50048">
    <property type="entry name" value="ZN2_CY6_FUNGAL_2"/>
    <property type="match status" value="1"/>
</dbReference>
<keyword evidence="2" id="KW-0479">Metal-binding</keyword>
<sequence length="942" mass="104807">MGPSSTSPGRSSPESFEVDDDNNPTQSAHWHGQTSPDSSSQPPRAPAPLQKRRRVTRACDECRRKKIKCDGKIPCTHCTVYSYDCTYDQPSNRRRNPAPQYIEALEARIQRAESLLRAVFPEVDLNDPNVDALIRQHQTREIKEHLLHSSAEKAGDQSLQDAQLRSMIESTGQLDLDEAGHWDFHGGSSGTVFIKRMREQFGGLLGNDHSAPLFPRIPRQPLAAFDSPKSSTDSPYDAGLPNTMDLPSREVAKALCNDSLERACSLLRFVHQPTFYEMVDKIYDIPPENFGDSENRFLPLLYVVLALGCMFHTEPGEDPNGPVQNTYKAGIDQGVKYFRAARQMMDITDCRDLTSLQAIVFMILFLQSSANLSTCYSHIGIALRSALRMGLHRNLAGNFNPIERETRRRVFWIIRKMDTYVSALLGFPIMLSYDDIDQELPIEVDDEYITKDDVLPMPPGKSSLLYAASNAHTRLMATLSKVIKYIYPTKGLEKFVQGASKSSYVISHAKIREIEKDLADWLDKLSPDLRPGGEGTPEVLRVQQLLRLSYAHVQMMLYRPFLHYVSSKQCTGKTIDERSYACAAACVSVSRNIIHITTEMKRRGLLVGAFWFTMYTTFFAIISLVYFVLENLDKAGTEEILADVNDGKAALNGLAMRSQAADRCSTSLKVLFDKLPERLKEGRLAAAQPQKKRAAPSLAKTRAAQSSPEITKSTSGSTPETGMLPRATTFPVPAPIQTGNLQRSSMDGNRFQTNTLSNPNLRHSFHEMMSPSLSSTGTPESTTAANSLQQSPFPLQQPFHINSAISDLNVMMFPSADPFAYPNQPLMEFDDVKQENISTGQGPQGQRMYLSNGVNGPGLYDDLEGQLFGPLPPYLMQGQPNYDLQGHMDTTNSIVGGLDPQEMIYPTGVTANGEMPGNFDGIFSGDGDEWSSMLTSDHQNYR</sequence>
<evidence type="ECO:0000256" key="9">
    <source>
        <dbReference type="SAM" id="Phobius"/>
    </source>
</evidence>
<evidence type="ECO:0000256" key="5">
    <source>
        <dbReference type="ARBA" id="ARBA00023125"/>
    </source>
</evidence>
<dbReference type="Pfam" id="PF00172">
    <property type="entry name" value="Zn_clus"/>
    <property type="match status" value="1"/>
</dbReference>
<organism evidence="11 12">
    <name type="scientific">Hyaloscypha hepaticicola</name>
    <dbReference type="NCBI Taxonomy" id="2082293"/>
    <lineage>
        <taxon>Eukaryota</taxon>
        <taxon>Fungi</taxon>
        <taxon>Dikarya</taxon>
        <taxon>Ascomycota</taxon>
        <taxon>Pezizomycotina</taxon>
        <taxon>Leotiomycetes</taxon>
        <taxon>Helotiales</taxon>
        <taxon>Hyaloscyphaceae</taxon>
        <taxon>Hyaloscypha</taxon>
    </lineage>
</organism>
<dbReference type="InterPro" id="IPR007219">
    <property type="entry name" value="XnlR_reg_dom"/>
</dbReference>
<dbReference type="GO" id="GO:0005634">
    <property type="term" value="C:nucleus"/>
    <property type="evidence" value="ECO:0007669"/>
    <property type="project" value="UniProtKB-SubCell"/>
</dbReference>
<evidence type="ECO:0000259" key="10">
    <source>
        <dbReference type="PROSITE" id="PS50048"/>
    </source>
</evidence>
<feature type="compositionally biased region" description="Polar residues" evidence="8">
    <location>
        <begin position="23"/>
        <end position="42"/>
    </location>
</feature>
<dbReference type="PROSITE" id="PS00463">
    <property type="entry name" value="ZN2_CY6_FUNGAL_1"/>
    <property type="match status" value="1"/>
</dbReference>
<dbReference type="SUPFAM" id="SSF57701">
    <property type="entry name" value="Zn2/Cys6 DNA-binding domain"/>
    <property type="match status" value="1"/>
</dbReference>
<dbReference type="InterPro" id="IPR001138">
    <property type="entry name" value="Zn2Cys6_DnaBD"/>
</dbReference>
<evidence type="ECO:0000256" key="8">
    <source>
        <dbReference type="SAM" id="MobiDB-lite"/>
    </source>
</evidence>
<name>A0A2J6Q209_9HELO</name>
<dbReference type="AlphaFoldDB" id="A0A2J6Q209"/>
<feature type="region of interest" description="Disordered" evidence="8">
    <location>
        <begin position="683"/>
        <end position="787"/>
    </location>
</feature>
<evidence type="ECO:0000313" key="11">
    <source>
        <dbReference type="EMBL" id="PMD20246.1"/>
    </source>
</evidence>
<dbReference type="GO" id="GO:0000981">
    <property type="term" value="F:DNA-binding transcription factor activity, RNA polymerase II-specific"/>
    <property type="evidence" value="ECO:0007669"/>
    <property type="project" value="InterPro"/>
</dbReference>
<dbReference type="Gene3D" id="4.10.240.10">
    <property type="entry name" value="Zn(2)-C6 fungal-type DNA-binding domain"/>
    <property type="match status" value="1"/>
</dbReference>
<accession>A0A2J6Q209</accession>
<dbReference type="GO" id="GO:0043565">
    <property type="term" value="F:sequence-specific DNA binding"/>
    <property type="evidence" value="ECO:0007669"/>
    <property type="project" value="TreeGrafter"/>
</dbReference>
<dbReference type="SMART" id="SM00066">
    <property type="entry name" value="GAL4"/>
    <property type="match status" value="1"/>
</dbReference>
<keyword evidence="9" id="KW-0812">Transmembrane</keyword>
<dbReference type="PANTHER" id="PTHR47540">
    <property type="entry name" value="THIAMINE REPRESSIBLE GENES REGULATORY PROTEIN THI5"/>
    <property type="match status" value="1"/>
</dbReference>
<gene>
    <name evidence="11" type="ORF">NA56DRAFT_573852</name>
</gene>
<dbReference type="GO" id="GO:0045944">
    <property type="term" value="P:positive regulation of transcription by RNA polymerase II"/>
    <property type="evidence" value="ECO:0007669"/>
    <property type="project" value="TreeGrafter"/>
</dbReference>